<dbReference type="Gene3D" id="3.40.50.10350">
    <property type="entry name" value="Glycerate kinase, domain 1"/>
    <property type="match status" value="1"/>
</dbReference>
<comment type="similarity">
    <text evidence="1">Belongs to the glycerate kinase type-1 family.</text>
</comment>
<proteinExistence type="inferred from homology"/>
<dbReference type="RefSeq" id="XP_068366889.1">
    <property type="nucleotide sequence ID" value="XM_068498770.1"/>
</dbReference>
<evidence type="ECO:0000256" key="2">
    <source>
        <dbReference type="ARBA" id="ARBA00022679"/>
    </source>
</evidence>
<organism evidence="5 6">
    <name type="scientific">Tritrichomonas foetus</name>
    <dbReference type="NCBI Taxonomy" id="1144522"/>
    <lineage>
        <taxon>Eukaryota</taxon>
        <taxon>Metamonada</taxon>
        <taxon>Parabasalia</taxon>
        <taxon>Tritrichomonadida</taxon>
        <taxon>Tritrichomonadidae</taxon>
        <taxon>Tritrichomonas</taxon>
    </lineage>
</organism>
<evidence type="ECO:0000313" key="5">
    <source>
        <dbReference type="EMBL" id="OHT13753.1"/>
    </source>
</evidence>
<dbReference type="GO" id="GO:0031388">
    <property type="term" value="P:organic acid phosphorylation"/>
    <property type="evidence" value="ECO:0007669"/>
    <property type="project" value="InterPro"/>
</dbReference>
<keyword evidence="4" id="KW-0175">Coiled coil</keyword>
<dbReference type="InterPro" id="IPR018193">
    <property type="entry name" value="Glyc_kinase_flavodox-like_fold"/>
</dbReference>
<dbReference type="InterPro" id="IPR004381">
    <property type="entry name" value="Glycerate_kinase"/>
</dbReference>
<dbReference type="PIRSF" id="PIRSF006078">
    <property type="entry name" value="GlxK"/>
    <property type="match status" value="1"/>
</dbReference>
<reference evidence="5" key="1">
    <citation type="submission" date="2016-10" db="EMBL/GenBank/DDBJ databases">
        <authorList>
            <person name="Benchimol M."/>
            <person name="Almeida L.G."/>
            <person name="Vasconcelos A.T."/>
            <person name="Perreira-Neves A."/>
            <person name="Rosa I.A."/>
            <person name="Tasca T."/>
            <person name="Bogo M.R."/>
            <person name="de Souza W."/>
        </authorList>
    </citation>
    <scope>NUCLEOTIDE SEQUENCE [LARGE SCALE GENOMIC DNA]</scope>
    <source>
        <strain evidence="5">K</strain>
    </source>
</reference>
<gene>
    <name evidence="5" type="primary">glxK</name>
    <name evidence="5" type="ORF">TRFO_16085</name>
</gene>
<dbReference type="NCBIfam" id="TIGR00045">
    <property type="entry name" value="glycerate kinase"/>
    <property type="match status" value="1"/>
</dbReference>
<dbReference type="Proteomes" id="UP000179807">
    <property type="component" value="Unassembled WGS sequence"/>
</dbReference>
<dbReference type="Pfam" id="PF02595">
    <property type="entry name" value="Gly_kinase"/>
    <property type="match status" value="1"/>
</dbReference>
<keyword evidence="2" id="KW-0808">Transferase</keyword>
<dbReference type="PANTHER" id="PTHR21599">
    <property type="entry name" value="GLYCERATE KINASE"/>
    <property type="match status" value="1"/>
</dbReference>
<keyword evidence="3 5" id="KW-0418">Kinase</keyword>
<dbReference type="GeneID" id="94833474"/>
<name>A0A1J4KR39_9EUKA</name>
<dbReference type="EMBL" id="MLAK01000485">
    <property type="protein sequence ID" value="OHT13753.1"/>
    <property type="molecule type" value="Genomic_DNA"/>
</dbReference>
<protein>
    <submittedName>
        <fullName evidence="5">Glycerate kinase</fullName>
    </submittedName>
</protein>
<dbReference type="VEuPathDB" id="TrichDB:TRFO_16085"/>
<dbReference type="OrthoDB" id="10262596at2759"/>
<evidence type="ECO:0000256" key="3">
    <source>
        <dbReference type="ARBA" id="ARBA00022777"/>
    </source>
</evidence>
<dbReference type="SUPFAM" id="SSF110738">
    <property type="entry name" value="Glycerate kinase I"/>
    <property type="match status" value="1"/>
</dbReference>
<evidence type="ECO:0000256" key="1">
    <source>
        <dbReference type="ARBA" id="ARBA00006284"/>
    </source>
</evidence>
<evidence type="ECO:0000256" key="4">
    <source>
        <dbReference type="SAM" id="Coils"/>
    </source>
</evidence>
<dbReference type="InterPro" id="IPR036129">
    <property type="entry name" value="Glycerate_kinase_sf"/>
</dbReference>
<sequence length="393" mass="41504">MIKIVAAANAMKGSLSSVQAAASIARGVEDAFKIFSQNTGKNLTFSVIQKPVADGGDDTLDAIAEKFYKTPVIGPFGSPIEAKWGSLGQTAIIEMAKASGIALVPPSQLNPFVANTYGTGQLISKAIDEGFKDILLTIGGSATVDGGIGAISALGVQFYDKNGKSLKAFGNSAAGQIFNMDLTKILNKCKGVNISIACDVNNPLLGPSGASAIFGPQKIAPQNHVPKEKLERLVSELENNLKHLSEVMKKCTGKDVANMPGCGAAGGFPLSFCSILNSKVERGSKLVLDILNFNKLIDSDIVITCEGRCDIQTLHGKGPYEVCNVMKKSHVIMLCGGIESKEAEEGMLKAGANVVSSIVDGPNSLETCIHKTDELLQRASFRHVYSYLTTKYT</sequence>
<evidence type="ECO:0000313" key="6">
    <source>
        <dbReference type="Proteomes" id="UP000179807"/>
    </source>
</evidence>
<dbReference type="Gene3D" id="3.90.1510.10">
    <property type="entry name" value="Glycerate kinase, domain 2"/>
    <property type="match status" value="1"/>
</dbReference>
<comment type="caution">
    <text evidence="5">The sequence shown here is derived from an EMBL/GenBank/DDBJ whole genome shotgun (WGS) entry which is preliminary data.</text>
</comment>
<dbReference type="GO" id="GO:0008887">
    <property type="term" value="F:glycerate kinase activity"/>
    <property type="evidence" value="ECO:0007669"/>
    <property type="project" value="InterPro"/>
</dbReference>
<dbReference type="InterPro" id="IPR018197">
    <property type="entry name" value="Glycerate_kinase_RE-like"/>
</dbReference>
<feature type="coiled-coil region" evidence="4">
    <location>
        <begin position="227"/>
        <end position="254"/>
    </location>
</feature>
<dbReference type="PANTHER" id="PTHR21599:SF0">
    <property type="entry name" value="GLYCERATE KINASE"/>
    <property type="match status" value="1"/>
</dbReference>
<keyword evidence="6" id="KW-1185">Reference proteome</keyword>
<dbReference type="AlphaFoldDB" id="A0A1J4KR39"/>
<accession>A0A1J4KR39</accession>